<reference evidence="2 3" key="1">
    <citation type="submission" date="2022-05" db="EMBL/GenBank/DDBJ databases">
        <title>Chromosome-level reference genomes for two strains of Caenorhabditis briggsae: an improved platform for comparative genomics.</title>
        <authorList>
            <person name="Stevens L."/>
            <person name="Andersen E.C."/>
        </authorList>
    </citation>
    <scope>NUCLEOTIDE SEQUENCE [LARGE SCALE GENOMIC DNA]</scope>
    <source>
        <strain evidence="2">QX1410_ONT</strain>
        <tissue evidence="2">Whole-organism</tissue>
    </source>
</reference>
<dbReference type="EMBL" id="CP090894">
    <property type="protein sequence ID" value="ULT93237.1"/>
    <property type="molecule type" value="Genomic_DNA"/>
</dbReference>
<feature type="region of interest" description="Disordered" evidence="1">
    <location>
        <begin position="29"/>
        <end position="184"/>
    </location>
</feature>
<feature type="compositionally biased region" description="Basic and acidic residues" evidence="1">
    <location>
        <begin position="102"/>
        <end position="117"/>
    </location>
</feature>
<proteinExistence type="predicted"/>
<gene>
    <name evidence="2" type="ORF">L3Y34_003017</name>
</gene>
<sequence>MRRIRLKRKIGEFFKCLKNSAEKKNSLVILPRGSFLSRPPPDEQSPPTNRSNRLHRPIEIRSKRNPLILEENEEDQRKRRAEKTRPSCARELFGELSVQFRRPREPSESDSEDVKNSEDEDSEDKENDPNSMIPMEIGEENGLRDLLDTMSVSDYEEDSGEDVLRNQRKRRLTDDDNGNSKKRK</sequence>
<organism evidence="2 3">
    <name type="scientific">Caenorhabditis briggsae</name>
    <dbReference type="NCBI Taxonomy" id="6238"/>
    <lineage>
        <taxon>Eukaryota</taxon>
        <taxon>Metazoa</taxon>
        <taxon>Ecdysozoa</taxon>
        <taxon>Nematoda</taxon>
        <taxon>Chromadorea</taxon>
        <taxon>Rhabditida</taxon>
        <taxon>Rhabditina</taxon>
        <taxon>Rhabditomorpha</taxon>
        <taxon>Rhabditoidea</taxon>
        <taxon>Rhabditidae</taxon>
        <taxon>Peloderinae</taxon>
        <taxon>Caenorhabditis</taxon>
    </lineage>
</organism>
<evidence type="ECO:0000256" key="1">
    <source>
        <dbReference type="SAM" id="MobiDB-lite"/>
    </source>
</evidence>
<evidence type="ECO:0000313" key="3">
    <source>
        <dbReference type="Proteomes" id="UP000827892"/>
    </source>
</evidence>
<name>A0AAE9AC93_CAEBR</name>
<dbReference type="AlphaFoldDB" id="A0AAE9AC93"/>
<evidence type="ECO:0000313" key="2">
    <source>
        <dbReference type="EMBL" id="ULT93237.1"/>
    </source>
</evidence>
<accession>A0AAE9AC93</accession>
<protein>
    <submittedName>
        <fullName evidence="2">Uncharacterized protein</fullName>
    </submittedName>
</protein>
<dbReference type="Proteomes" id="UP000827892">
    <property type="component" value="Chromosome IV"/>
</dbReference>